<dbReference type="GO" id="GO:0015937">
    <property type="term" value="P:coenzyme A biosynthetic process"/>
    <property type="evidence" value="ECO:0007669"/>
    <property type="project" value="InterPro"/>
</dbReference>
<comment type="caution">
    <text evidence="4">The sequence shown here is derived from an EMBL/GenBank/DDBJ whole genome shotgun (WGS) entry which is preliminary data.</text>
</comment>
<dbReference type="PROSITE" id="PS51219">
    <property type="entry name" value="DPCK"/>
    <property type="match status" value="1"/>
</dbReference>
<dbReference type="NCBIfam" id="TIGR00152">
    <property type="entry name" value="dephospho-CoA kinase"/>
    <property type="match status" value="1"/>
</dbReference>
<dbReference type="PANTHER" id="PTHR10695">
    <property type="entry name" value="DEPHOSPHO-COA KINASE-RELATED"/>
    <property type="match status" value="1"/>
</dbReference>
<keyword evidence="4" id="KW-0808">Transferase</keyword>
<organism evidence="4 5">
    <name type="scientific">Tremella mesenterica</name>
    <name type="common">Jelly fungus</name>
    <dbReference type="NCBI Taxonomy" id="5217"/>
    <lineage>
        <taxon>Eukaryota</taxon>
        <taxon>Fungi</taxon>
        <taxon>Dikarya</taxon>
        <taxon>Basidiomycota</taxon>
        <taxon>Agaricomycotina</taxon>
        <taxon>Tremellomycetes</taxon>
        <taxon>Tremellales</taxon>
        <taxon>Tremellaceae</taxon>
        <taxon>Tremella</taxon>
    </lineage>
</organism>
<keyword evidence="3" id="KW-1133">Transmembrane helix</keyword>
<dbReference type="CDD" id="cd02022">
    <property type="entry name" value="DPCK"/>
    <property type="match status" value="1"/>
</dbReference>
<dbReference type="GO" id="GO:0005524">
    <property type="term" value="F:ATP binding"/>
    <property type="evidence" value="ECO:0007669"/>
    <property type="project" value="UniProtKB-KW"/>
</dbReference>
<feature type="transmembrane region" description="Helical" evidence="3">
    <location>
        <begin position="212"/>
        <end position="236"/>
    </location>
</feature>
<protein>
    <submittedName>
        <fullName evidence="4">Dephospho-CoA kinase</fullName>
    </submittedName>
</protein>
<keyword evidence="3" id="KW-0472">Membrane</keyword>
<dbReference type="GO" id="GO:0004140">
    <property type="term" value="F:dephospho-CoA kinase activity"/>
    <property type="evidence" value="ECO:0007669"/>
    <property type="project" value="InterPro"/>
</dbReference>
<dbReference type="InParanoid" id="A0A4Q1BK22"/>
<dbReference type="InterPro" id="IPR001977">
    <property type="entry name" value="Depp_CoAkinase"/>
</dbReference>
<sequence>MAKPPVVGLTGGIASGKSTVSSLLSTHHIPIIDADILAREVVAPNTSGFQLIVNHFGPDRILNSQGQLDRVALGEIVFHDEDERKWLNGVIHPRVRKSIVWKVLKCWLKGEWCVVLDVPLLIEAGLWRWVGEIVVVFVNDKLQISRLLSRPSPTPLSITQAQARISSQMTLSQKAIYATFIIDNSGSLPELATQVDRLISKWKKQQGGESGWWWRLCMIPPIGLTAGVVCLIRRWIMMRKGRRRGRGEVLRFIHDDEREEVELRDMRRRAGSGGDLSVEN</sequence>
<dbReference type="Proteomes" id="UP000289152">
    <property type="component" value="Unassembled WGS sequence"/>
</dbReference>
<dbReference type="Pfam" id="PF01121">
    <property type="entry name" value="CoaE"/>
    <property type="match status" value="1"/>
</dbReference>
<keyword evidence="3" id="KW-0812">Transmembrane</keyword>
<dbReference type="HAMAP" id="MF_00376">
    <property type="entry name" value="Dephospho_CoA_kinase"/>
    <property type="match status" value="1"/>
</dbReference>
<dbReference type="EMBL" id="SDIL01000055">
    <property type="protein sequence ID" value="RXK38035.1"/>
    <property type="molecule type" value="Genomic_DNA"/>
</dbReference>
<evidence type="ECO:0000313" key="5">
    <source>
        <dbReference type="Proteomes" id="UP000289152"/>
    </source>
</evidence>
<evidence type="ECO:0000256" key="1">
    <source>
        <dbReference type="ARBA" id="ARBA00022741"/>
    </source>
</evidence>
<keyword evidence="2" id="KW-0067">ATP-binding</keyword>
<keyword evidence="5" id="KW-1185">Reference proteome</keyword>
<dbReference type="PANTHER" id="PTHR10695:SF46">
    <property type="entry name" value="BIFUNCTIONAL COENZYME A SYNTHASE-RELATED"/>
    <property type="match status" value="1"/>
</dbReference>
<dbReference type="Gene3D" id="3.40.50.300">
    <property type="entry name" value="P-loop containing nucleotide triphosphate hydrolases"/>
    <property type="match status" value="1"/>
</dbReference>
<evidence type="ECO:0000256" key="2">
    <source>
        <dbReference type="ARBA" id="ARBA00022840"/>
    </source>
</evidence>
<evidence type="ECO:0000256" key="3">
    <source>
        <dbReference type="SAM" id="Phobius"/>
    </source>
</evidence>
<name>A0A4Q1BK22_TREME</name>
<accession>A0A4Q1BK22</accession>
<dbReference type="AlphaFoldDB" id="A0A4Q1BK22"/>
<reference evidence="4 5" key="1">
    <citation type="submission" date="2016-06" db="EMBL/GenBank/DDBJ databases">
        <title>Evolution of pathogenesis and genome organization in the Tremellales.</title>
        <authorList>
            <person name="Cuomo C."/>
            <person name="Litvintseva A."/>
            <person name="Heitman J."/>
            <person name="Chen Y."/>
            <person name="Sun S."/>
            <person name="Springer D."/>
            <person name="Dromer F."/>
            <person name="Young S."/>
            <person name="Zeng Q."/>
            <person name="Chapman S."/>
            <person name="Gujja S."/>
            <person name="Saif S."/>
            <person name="Birren B."/>
        </authorList>
    </citation>
    <scope>NUCLEOTIDE SEQUENCE [LARGE SCALE GENOMIC DNA]</scope>
    <source>
        <strain evidence="4 5">ATCC 28783</strain>
    </source>
</reference>
<dbReference type="VEuPathDB" id="FungiDB:TREMEDRAFT_27919"/>
<dbReference type="SUPFAM" id="SSF52540">
    <property type="entry name" value="P-loop containing nucleoside triphosphate hydrolases"/>
    <property type="match status" value="1"/>
</dbReference>
<evidence type="ECO:0000313" key="4">
    <source>
        <dbReference type="EMBL" id="RXK38035.1"/>
    </source>
</evidence>
<dbReference type="FunCoup" id="A0A4Q1BK22">
    <property type="interactions" value="187"/>
</dbReference>
<proteinExistence type="inferred from homology"/>
<dbReference type="STRING" id="5217.A0A4Q1BK22"/>
<keyword evidence="1" id="KW-0547">Nucleotide-binding</keyword>
<gene>
    <name evidence="4" type="ORF">M231_04704</name>
</gene>
<dbReference type="OrthoDB" id="247245at2759"/>
<keyword evidence="4" id="KW-0418">Kinase</keyword>
<dbReference type="InterPro" id="IPR027417">
    <property type="entry name" value="P-loop_NTPase"/>
</dbReference>